<dbReference type="Gene3D" id="3.40.50.2000">
    <property type="entry name" value="Glycogen Phosphorylase B"/>
    <property type="match status" value="2"/>
</dbReference>
<dbReference type="InterPro" id="IPR028098">
    <property type="entry name" value="Glyco_trans_4-like_N"/>
</dbReference>
<dbReference type="CDD" id="cd03808">
    <property type="entry name" value="GT4_CapM-like"/>
    <property type="match status" value="1"/>
</dbReference>
<reference evidence="2" key="1">
    <citation type="submission" date="2022-06" db="EMBL/GenBank/DDBJ databases">
        <title>Physiological and biochemical characterization and genomic elucidation of a strain of the genus Ensifer adhaerens M8 that combines arsenic oxidation and chromium reduction.</title>
        <authorList>
            <person name="Li X."/>
            <person name="Yu c."/>
        </authorList>
    </citation>
    <scope>NUCLEOTIDE SEQUENCE</scope>
    <source>
        <strain evidence="2">M8</strain>
        <plasmid evidence="2">pB</plasmid>
    </source>
</reference>
<dbReference type="Pfam" id="PF13692">
    <property type="entry name" value="Glyco_trans_1_4"/>
    <property type="match status" value="1"/>
</dbReference>
<accession>A0A9Q8YFA3</accession>
<dbReference type="Proteomes" id="UP001055460">
    <property type="component" value="Plasmid pB"/>
</dbReference>
<protein>
    <submittedName>
        <fullName evidence="2">Glycosyltransferase family 4 protein</fullName>
    </submittedName>
</protein>
<name>A0A9Q8YFA3_ENSAD</name>
<dbReference type="GO" id="GO:0016757">
    <property type="term" value="F:glycosyltransferase activity"/>
    <property type="evidence" value="ECO:0007669"/>
    <property type="project" value="UniProtKB-ARBA"/>
</dbReference>
<dbReference type="EMBL" id="CP098809">
    <property type="protein sequence ID" value="USJ27466.1"/>
    <property type="molecule type" value="Genomic_DNA"/>
</dbReference>
<dbReference type="AlphaFoldDB" id="A0A9Q8YFA3"/>
<keyword evidence="2" id="KW-0614">Plasmid</keyword>
<dbReference type="Pfam" id="PF13579">
    <property type="entry name" value="Glyco_trans_4_4"/>
    <property type="match status" value="1"/>
</dbReference>
<geneLocation type="plasmid" evidence="2 3">
    <name>pB</name>
</geneLocation>
<sequence length="396" mass="43262">MDIRSPRIAVIASLTSSLVNFRLELLRGLRQRGCDVYALGPDDDAETTAVLESLGVHYIRIPLARTSTGPIGDLTTFAALVRIFRKIRPDIILPYTMKPIIYGGLAAQLTRVPHRFALVTGLGYVFVERVHTLRTIALRWLSVKLYRMALKGAERVFVYNETDAAELKARAIVAEDVLTLVPGSGVDTERFAACPPPIGPPVFLMIARLLHDKGVNEFVAAAKILRMRHPQARFRLLGPFDSNPAAISRDEVDRWVAEGAIEYLGQTKDVRPHLADCSVFVLPSYREGLSRTILEAMATGRAVVTSDAPGCAEPVLHGVTGYVTPVRNIDALALAMERFIADPTLIETMGAEARRRAEERYDVHAVNGTLFAGLGLDPVLPGSRDRSLPLQGAGAP</sequence>
<feature type="domain" description="Glycosyltransferase subfamily 4-like N-terminal" evidence="1">
    <location>
        <begin position="23"/>
        <end position="180"/>
    </location>
</feature>
<dbReference type="PANTHER" id="PTHR45947:SF3">
    <property type="entry name" value="SULFOQUINOVOSYL TRANSFERASE SQD2"/>
    <property type="match status" value="1"/>
</dbReference>
<dbReference type="RefSeq" id="WP_252161089.1">
    <property type="nucleotide sequence ID" value="NZ_CP098809.1"/>
</dbReference>
<organism evidence="2 3">
    <name type="scientific">Ensifer adhaerens</name>
    <name type="common">Sinorhizobium morelense</name>
    <dbReference type="NCBI Taxonomy" id="106592"/>
    <lineage>
        <taxon>Bacteria</taxon>
        <taxon>Pseudomonadati</taxon>
        <taxon>Pseudomonadota</taxon>
        <taxon>Alphaproteobacteria</taxon>
        <taxon>Hyphomicrobiales</taxon>
        <taxon>Rhizobiaceae</taxon>
        <taxon>Sinorhizobium/Ensifer group</taxon>
        <taxon>Ensifer</taxon>
    </lineage>
</organism>
<proteinExistence type="predicted"/>
<evidence type="ECO:0000259" key="1">
    <source>
        <dbReference type="Pfam" id="PF13579"/>
    </source>
</evidence>
<dbReference type="SUPFAM" id="SSF53756">
    <property type="entry name" value="UDP-Glycosyltransferase/glycogen phosphorylase"/>
    <property type="match status" value="1"/>
</dbReference>
<gene>
    <name evidence="2" type="ORF">NE863_34085</name>
</gene>
<evidence type="ECO:0000313" key="2">
    <source>
        <dbReference type="EMBL" id="USJ27466.1"/>
    </source>
</evidence>
<dbReference type="InterPro" id="IPR050194">
    <property type="entry name" value="Glycosyltransferase_grp1"/>
</dbReference>
<dbReference type="PANTHER" id="PTHR45947">
    <property type="entry name" value="SULFOQUINOVOSYL TRANSFERASE SQD2"/>
    <property type="match status" value="1"/>
</dbReference>
<evidence type="ECO:0000313" key="3">
    <source>
        <dbReference type="Proteomes" id="UP001055460"/>
    </source>
</evidence>